<name>A0A3S2WWK4_9BURK</name>
<dbReference type="Pfam" id="PF01522">
    <property type="entry name" value="Polysacc_deac_1"/>
    <property type="match status" value="1"/>
</dbReference>
<gene>
    <name evidence="4" type="ORF">ENE75_00715</name>
</gene>
<dbReference type="PANTHER" id="PTHR34216">
    <property type="match status" value="1"/>
</dbReference>
<comment type="caution">
    <text evidence="4">The sequence shown here is derived from an EMBL/GenBank/DDBJ whole genome shotgun (WGS) entry which is preliminary data.</text>
</comment>
<dbReference type="GO" id="GO:0005576">
    <property type="term" value="C:extracellular region"/>
    <property type="evidence" value="ECO:0007669"/>
    <property type="project" value="UniProtKB-SubCell"/>
</dbReference>
<evidence type="ECO:0000256" key="1">
    <source>
        <dbReference type="ARBA" id="ARBA00004613"/>
    </source>
</evidence>
<dbReference type="EMBL" id="SACT01000001">
    <property type="protein sequence ID" value="RVT53459.1"/>
    <property type="molecule type" value="Genomic_DNA"/>
</dbReference>
<proteinExistence type="predicted"/>
<evidence type="ECO:0000313" key="4">
    <source>
        <dbReference type="EMBL" id="RVT53459.1"/>
    </source>
</evidence>
<comment type="subcellular location">
    <subcellularLocation>
        <location evidence="1">Secreted</location>
    </subcellularLocation>
</comment>
<dbReference type="Proteomes" id="UP000288178">
    <property type="component" value="Unassembled WGS sequence"/>
</dbReference>
<evidence type="ECO:0000259" key="3">
    <source>
        <dbReference type="PROSITE" id="PS51677"/>
    </source>
</evidence>
<reference evidence="4 5" key="1">
    <citation type="submission" date="2019-01" db="EMBL/GenBank/DDBJ databases">
        <authorList>
            <person name="Chen W.-M."/>
        </authorList>
    </citation>
    <scope>NUCLEOTIDE SEQUENCE [LARGE SCALE GENOMIC DNA]</scope>
    <source>
        <strain evidence="4 5">ICH-3</strain>
    </source>
</reference>
<keyword evidence="2" id="KW-0732">Signal</keyword>
<dbReference type="SUPFAM" id="SSF88713">
    <property type="entry name" value="Glycoside hydrolase/deacetylase"/>
    <property type="match status" value="1"/>
</dbReference>
<protein>
    <submittedName>
        <fullName evidence="4">Polysaccharide deacetylase family protein</fullName>
    </submittedName>
</protein>
<dbReference type="PANTHER" id="PTHR34216:SF3">
    <property type="entry name" value="POLY-BETA-1,6-N-ACETYL-D-GLUCOSAMINE N-DEACETYLASE"/>
    <property type="match status" value="1"/>
</dbReference>
<dbReference type="CDD" id="cd10918">
    <property type="entry name" value="CE4_NodB_like_5s_6s"/>
    <property type="match status" value="1"/>
</dbReference>
<dbReference type="PROSITE" id="PS51677">
    <property type="entry name" value="NODB"/>
    <property type="match status" value="1"/>
</dbReference>
<dbReference type="InterPro" id="IPR051398">
    <property type="entry name" value="Polysacch_Deacetylase"/>
</dbReference>
<keyword evidence="5" id="KW-1185">Reference proteome</keyword>
<dbReference type="InterPro" id="IPR002509">
    <property type="entry name" value="NODB_dom"/>
</dbReference>
<sequence>MPMSPLFQWLSPAGSRARLSTLIFHRVVPEPDPLFPGEVDASRFDAICQWIRRWFHVLPLDEAVQLRAEGRLPSRALGISFDDGYADNHDVALPILARHGLNATFFVATGFLDGGRMWNDTLIELVRRWPSDTMDLSAHQIPGIQALDLSTLEARRQAAASLTLAMKYLPAAARSEQVAAIARRSDVTLPDYLMMTSDQVRALHRAGMRIGAHTVNHPILRTLDDDAARSEITAGRQRLQEIIGAPVRLFAYPNGKPGQDYVERDVALVRACGFDAAFTTQAGYSTATTPAHELPRFTPWRSDRWGFGLQLARNLAGA</sequence>
<dbReference type="GO" id="GO:0016810">
    <property type="term" value="F:hydrolase activity, acting on carbon-nitrogen (but not peptide) bonds"/>
    <property type="evidence" value="ECO:0007669"/>
    <property type="project" value="InterPro"/>
</dbReference>
<accession>A0A3S2WWK4</accession>
<feature type="domain" description="NodB homology" evidence="3">
    <location>
        <begin position="75"/>
        <end position="318"/>
    </location>
</feature>
<dbReference type="GO" id="GO:0005975">
    <property type="term" value="P:carbohydrate metabolic process"/>
    <property type="evidence" value="ECO:0007669"/>
    <property type="project" value="InterPro"/>
</dbReference>
<dbReference type="InterPro" id="IPR011330">
    <property type="entry name" value="Glyco_hydro/deAcase_b/a-brl"/>
</dbReference>
<dbReference type="OrthoDB" id="9814639at2"/>
<dbReference type="AlphaFoldDB" id="A0A3S2WWK4"/>
<evidence type="ECO:0000256" key="2">
    <source>
        <dbReference type="ARBA" id="ARBA00022729"/>
    </source>
</evidence>
<organism evidence="4 5">
    <name type="scientific">Rubrivivax albus</name>
    <dbReference type="NCBI Taxonomy" id="2499835"/>
    <lineage>
        <taxon>Bacteria</taxon>
        <taxon>Pseudomonadati</taxon>
        <taxon>Pseudomonadota</taxon>
        <taxon>Betaproteobacteria</taxon>
        <taxon>Burkholderiales</taxon>
        <taxon>Sphaerotilaceae</taxon>
        <taxon>Rubrivivax</taxon>
    </lineage>
</organism>
<evidence type="ECO:0000313" key="5">
    <source>
        <dbReference type="Proteomes" id="UP000288178"/>
    </source>
</evidence>
<dbReference type="Gene3D" id="3.20.20.370">
    <property type="entry name" value="Glycoside hydrolase/deacetylase"/>
    <property type="match status" value="1"/>
</dbReference>